<evidence type="ECO:0000313" key="2">
    <source>
        <dbReference type="Proteomes" id="UP001234178"/>
    </source>
</evidence>
<name>A0ABR0AML6_9CRUS</name>
<sequence length="63" mass="7151">MKEFLKRSFCRSAHIGNGAALNTVNQIIDFFGSDTMYSVIIINKLHVMLIEAELVFTVILYIT</sequence>
<gene>
    <name evidence="1" type="ORF">OUZ56_015331</name>
</gene>
<organism evidence="1 2">
    <name type="scientific">Daphnia magna</name>
    <dbReference type="NCBI Taxonomy" id="35525"/>
    <lineage>
        <taxon>Eukaryota</taxon>
        <taxon>Metazoa</taxon>
        <taxon>Ecdysozoa</taxon>
        <taxon>Arthropoda</taxon>
        <taxon>Crustacea</taxon>
        <taxon>Branchiopoda</taxon>
        <taxon>Diplostraca</taxon>
        <taxon>Cladocera</taxon>
        <taxon>Anomopoda</taxon>
        <taxon>Daphniidae</taxon>
        <taxon>Daphnia</taxon>
    </lineage>
</organism>
<dbReference type="EMBL" id="JAOYFB010000038">
    <property type="protein sequence ID" value="KAK4026324.1"/>
    <property type="molecule type" value="Genomic_DNA"/>
</dbReference>
<accession>A0ABR0AML6</accession>
<keyword evidence="2" id="KW-1185">Reference proteome</keyword>
<comment type="caution">
    <text evidence="1">The sequence shown here is derived from an EMBL/GenBank/DDBJ whole genome shotgun (WGS) entry which is preliminary data.</text>
</comment>
<dbReference type="Proteomes" id="UP001234178">
    <property type="component" value="Unassembled WGS sequence"/>
</dbReference>
<reference evidence="1 2" key="1">
    <citation type="journal article" date="2023" name="Nucleic Acids Res.">
        <title>The hologenome of Daphnia magna reveals possible DNA methylation and microbiome-mediated evolution of the host genome.</title>
        <authorList>
            <person name="Chaturvedi A."/>
            <person name="Li X."/>
            <person name="Dhandapani V."/>
            <person name="Marshall H."/>
            <person name="Kissane S."/>
            <person name="Cuenca-Cambronero M."/>
            <person name="Asole G."/>
            <person name="Calvet F."/>
            <person name="Ruiz-Romero M."/>
            <person name="Marangio P."/>
            <person name="Guigo R."/>
            <person name="Rago D."/>
            <person name="Mirbahai L."/>
            <person name="Eastwood N."/>
            <person name="Colbourne J.K."/>
            <person name="Zhou J."/>
            <person name="Mallon E."/>
            <person name="Orsini L."/>
        </authorList>
    </citation>
    <scope>NUCLEOTIDE SEQUENCE [LARGE SCALE GENOMIC DNA]</scope>
    <source>
        <strain evidence="1">LRV0_1</strain>
    </source>
</reference>
<protein>
    <submittedName>
        <fullName evidence="1">Uncharacterized protein</fullName>
    </submittedName>
</protein>
<evidence type="ECO:0000313" key="1">
    <source>
        <dbReference type="EMBL" id="KAK4026324.1"/>
    </source>
</evidence>
<proteinExistence type="predicted"/>